<keyword evidence="1" id="KW-1133">Transmembrane helix</keyword>
<evidence type="ECO:0000313" key="2">
    <source>
        <dbReference type="EMBL" id="GJG59725.1"/>
    </source>
</evidence>
<feature type="transmembrane region" description="Helical" evidence="1">
    <location>
        <begin position="95"/>
        <end position="116"/>
    </location>
</feature>
<evidence type="ECO:0000313" key="3">
    <source>
        <dbReference type="Proteomes" id="UP000825483"/>
    </source>
</evidence>
<gene>
    <name evidence="2" type="ORF">PRLR5076_25760</name>
</gene>
<comment type="caution">
    <text evidence="2">The sequence shown here is derived from an EMBL/GenBank/DDBJ whole genome shotgun (WGS) entry which is preliminary data.</text>
</comment>
<reference evidence="2" key="1">
    <citation type="journal article" date="2022" name="Int. J. Syst. Evol. Microbiol.">
        <title>Prevotella lacticifex sp. nov., isolated from the rumen of cows.</title>
        <authorList>
            <person name="Shinkai T."/>
            <person name="Ikeyama N."/>
            <person name="Kumagai M."/>
            <person name="Ohmori H."/>
            <person name="Sakamoto M."/>
            <person name="Ohkuma M."/>
            <person name="Mitsumori M."/>
        </authorList>
    </citation>
    <scope>NUCLEOTIDE SEQUENCE</scope>
    <source>
        <strain evidence="2">R5076</strain>
    </source>
</reference>
<feature type="transmembrane region" description="Helical" evidence="1">
    <location>
        <begin position="65"/>
        <end position="83"/>
    </location>
</feature>
<keyword evidence="3" id="KW-1185">Reference proteome</keyword>
<feature type="transmembrane region" description="Helical" evidence="1">
    <location>
        <begin position="38"/>
        <end position="58"/>
    </location>
</feature>
<dbReference type="Proteomes" id="UP000825483">
    <property type="component" value="Unassembled WGS sequence"/>
</dbReference>
<evidence type="ECO:0000256" key="1">
    <source>
        <dbReference type="SAM" id="Phobius"/>
    </source>
</evidence>
<organism evidence="2 3">
    <name type="scientific">Prevotella lacticifex</name>
    <dbReference type="NCBI Taxonomy" id="2854755"/>
    <lineage>
        <taxon>Bacteria</taxon>
        <taxon>Pseudomonadati</taxon>
        <taxon>Bacteroidota</taxon>
        <taxon>Bacteroidia</taxon>
        <taxon>Bacteroidales</taxon>
        <taxon>Prevotellaceae</taxon>
        <taxon>Prevotella</taxon>
    </lineage>
</organism>
<dbReference type="AlphaFoldDB" id="A0A9R1CBV2"/>
<dbReference type="EMBL" id="BPUB01000002">
    <property type="protein sequence ID" value="GJG59725.1"/>
    <property type="molecule type" value="Genomic_DNA"/>
</dbReference>
<name>A0A9R1CBV2_9BACT</name>
<keyword evidence="1" id="KW-0812">Transmembrane</keyword>
<proteinExistence type="predicted"/>
<accession>A0A9R1CBV2</accession>
<sequence>MTKKTLLGLYAASAFITVAGLFCVYNQAGDIPIDTGRLLAAVAITLFGIAFGLCVYFRRRIPVRVKIYSACLVFTVGSIWMAIEPRDDYRHSAETVRFVGVVGALLSGAAGLFALYKDLRFHRERRNEIDEAGEVETITDGVIRFNTNDETEIMEMFDKFDFQNSQKKLLKPRIVRREFHSLLVLYDIDYSDFCFLFNWLVYRKMAVPDYTLRG</sequence>
<keyword evidence="1" id="KW-0472">Membrane</keyword>
<protein>
    <submittedName>
        <fullName evidence="2">Uncharacterized protein</fullName>
    </submittedName>
</protein>